<dbReference type="CDD" id="cd13603">
    <property type="entry name" value="PBP2_TRAP_Siap_TeaA_like"/>
    <property type="match status" value="1"/>
</dbReference>
<dbReference type="PIRSF" id="PIRSF006470">
    <property type="entry name" value="DctB"/>
    <property type="match status" value="1"/>
</dbReference>
<keyword evidence="6" id="KW-1185">Reference proteome</keyword>
<dbReference type="OrthoDB" id="8016675at2"/>
<dbReference type="PANTHER" id="PTHR33376:SF7">
    <property type="entry name" value="C4-DICARBOXYLATE-BINDING PROTEIN DCTB"/>
    <property type="match status" value="1"/>
</dbReference>
<sequence length="336" mass="37115">MNFLAKTAHALLFAAAMTLAGGQAQAASKTIKVSTGISEQHYQYKALTEFKKYVEDKSGGDIEVQIFPNAMLGGDLEVLEAIKLGTVHMVVPTPSVLGNYVKEFRLPDLPYIFPSKEVSAKVARGPWARKLMDMLDPVGIHGLAIGNFGVRHLTNRVRPIESLSDLKGMKIRVMQNPVILDVFRALGTNPTPMSFGEVFSALQTGTIDGQENPYATILLSRFYEVQKYLSNSGHMHSWDVLVIGKRFYDNMSADQQKIIDEGAKIFAEYEHEASAKAEKEALQALIDTGITYTEISKENLAEMRETALPVIEQHGKDISASMYDELIAEIENVSAE</sequence>
<keyword evidence="5" id="KW-0675">Receptor</keyword>
<evidence type="ECO:0000256" key="2">
    <source>
        <dbReference type="ARBA" id="ARBA00022448"/>
    </source>
</evidence>
<organism evidence="5 6">
    <name type="scientific">Cohaesibacter marisflavi</name>
    <dbReference type="NCBI Taxonomy" id="655353"/>
    <lineage>
        <taxon>Bacteria</taxon>
        <taxon>Pseudomonadati</taxon>
        <taxon>Pseudomonadota</taxon>
        <taxon>Alphaproteobacteria</taxon>
        <taxon>Hyphomicrobiales</taxon>
        <taxon>Cohaesibacteraceae</taxon>
    </lineage>
</organism>
<accession>A0A1I4ZX29</accession>
<dbReference type="Proteomes" id="UP000199236">
    <property type="component" value="Unassembled WGS sequence"/>
</dbReference>
<name>A0A1I4ZX29_9HYPH</name>
<proteinExistence type="inferred from homology"/>
<gene>
    <name evidence="5" type="ORF">SAMN04488056_101249</name>
</gene>
<dbReference type="Gene3D" id="3.40.190.170">
    <property type="entry name" value="Bacterial extracellular solute-binding protein, family 7"/>
    <property type="match status" value="1"/>
</dbReference>
<dbReference type="InterPro" id="IPR018389">
    <property type="entry name" value="DctP_fam"/>
</dbReference>
<dbReference type="RefSeq" id="WP_090068036.1">
    <property type="nucleotide sequence ID" value="NZ_FOVR01000001.1"/>
</dbReference>
<dbReference type="EMBL" id="FOVR01000001">
    <property type="protein sequence ID" value="SFN54579.1"/>
    <property type="molecule type" value="Genomic_DNA"/>
</dbReference>
<protein>
    <submittedName>
        <fullName evidence="5">Tripartite ATP-independent transporter solute receptor, DctP family</fullName>
    </submittedName>
</protein>
<dbReference type="Pfam" id="PF03480">
    <property type="entry name" value="DctP"/>
    <property type="match status" value="1"/>
</dbReference>
<evidence type="ECO:0000256" key="1">
    <source>
        <dbReference type="ARBA" id="ARBA00009023"/>
    </source>
</evidence>
<evidence type="ECO:0000256" key="3">
    <source>
        <dbReference type="ARBA" id="ARBA00022729"/>
    </source>
</evidence>
<keyword evidence="2" id="KW-0813">Transport</keyword>
<evidence type="ECO:0000313" key="5">
    <source>
        <dbReference type="EMBL" id="SFN54579.1"/>
    </source>
</evidence>
<dbReference type="PANTHER" id="PTHR33376">
    <property type="match status" value="1"/>
</dbReference>
<evidence type="ECO:0000313" key="6">
    <source>
        <dbReference type="Proteomes" id="UP000199236"/>
    </source>
</evidence>
<dbReference type="InterPro" id="IPR004682">
    <property type="entry name" value="TRAP_DctP"/>
</dbReference>
<evidence type="ECO:0000256" key="4">
    <source>
        <dbReference type="SAM" id="SignalP"/>
    </source>
</evidence>
<comment type="similarity">
    <text evidence="1">Belongs to the bacterial solute-binding protein 7 family.</text>
</comment>
<dbReference type="GO" id="GO:0030288">
    <property type="term" value="C:outer membrane-bounded periplasmic space"/>
    <property type="evidence" value="ECO:0007669"/>
    <property type="project" value="InterPro"/>
</dbReference>
<dbReference type="AlphaFoldDB" id="A0A1I4ZX29"/>
<reference evidence="5 6" key="1">
    <citation type="submission" date="2016-10" db="EMBL/GenBank/DDBJ databases">
        <authorList>
            <person name="de Groot N.N."/>
        </authorList>
    </citation>
    <scope>NUCLEOTIDE SEQUENCE [LARGE SCALE GENOMIC DNA]</scope>
    <source>
        <strain evidence="5 6">CGMCC 1.9157</strain>
    </source>
</reference>
<dbReference type="STRING" id="655353.SAMN04488056_101249"/>
<dbReference type="NCBIfam" id="TIGR00787">
    <property type="entry name" value="dctP"/>
    <property type="match status" value="1"/>
</dbReference>
<dbReference type="GO" id="GO:0055085">
    <property type="term" value="P:transmembrane transport"/>
    <property type="evidence" value="ECO:0007669"/>
    <property type="project" value="InterPro"/>
</dbReference>
<feature type="signal peptide" evidence="4">
    <location>
        <begin position="1"/>
        <end position="26"/>
    </location>
</feature>
<dbReference type="NCBIfam" id="NF037995">
    <property type="entry name" value="TRAP_S1"/>
    <property type="match status" value="1"/>
</dbReference>
<feature type="chain" id="PRO_5011459183" evidence="4">
    <location>
        <begin position="27"/>
        <end position="336"/>
    </location>
</feature>
<dbReference type="InterPro" id="IPR038404">
    <property type="entry name" value="TRAP_DctP_sf"/>
</dbReference>
<dbReference type="SUPFAM" id="SSF53850">
    <property type="entry name" value="Periplasmic binding protein-like II"/>
    <property type="match status" value="1"/>
</dbReference>
<keyword evidence="3 4" id="KW-0732">Signal</keyword>